<gene>
    <name evidence="1" type="ordered locus">Abu_1923</name>
</gene>
<dbReference type="KEGG" id="abu:Abu_1923"/>
<sequence>MAFKIANKFKLKIIIAFERPKIRELKLKWKSKKSKNIIKLFQTFLGKELKYIKI</sequence>
<dbReference type="EMBL" id="CP000361">
    <property type="protein sequence ID" value="ABV68145.1"/>
    <property type="molecule type" value="Genomic_DNA"/>
</dbReference>
<evidence type="ECO:0000313" key="1">
    <source>
        <dbReference type="EMBL" id="ABV68145.1"/>
    </source>
</evidence>
<reference evidence="1 2" key="1">
    <citation type="journal article" date="2007" name="PLoS ONE">
        <title>The complete genome sequence and analysis of the Epsilonproteobacterium Arcobacter butzleri.</title>
        <authorList>
            <person name="Miller W.G."/>
            <person name="Parker C.T."/>
            <person name="Rubenfield M."/>
            <person name="Mendz G.L."/>
            <person name="Woesten M.M.S.M."/>
            <person name="Ussery D.W."/>
            <person name="Stolz J.F."/>
            <person name="Binnewies T.T."/>
            <person name="Hallin P.F."/>
            <person name="Wang G."/>
            <person name="Malek J.A."/>
            <person name="Rogosin A."/>
            <person name="Stanker L.H."/>
            <person name="Mandrell R.E."/>
        </authorList>
    </citation>
    <scope>NUCLEOTIDE SEQUENCE [LARGE SCALE GENOMIC DNA]</scope>
    <source>
        <strain evidence="1 2">RM4018</strain>
    </source>
</reference>
<organism evidence="1 2">
    <name type="scientific">Aliarcobacter butzleri (strain RM4018)</name>
    <name type="common">Arcobacter butzleri</name>
    <dbReference type="NCBI Taxonomy" id="367737"/>
    <lineage>
        <taxon>Bacteria</taxon>
        <taxon>Pseudomonadati</taxon>
        <taxon>Campylobacterota</taxon>
        <taxon>Epsilonproteobacteria</taxon>
        <taxon>Campylobacterales</taxon>
        <taxon>Arcobacteraceae</taxon>
        <taxon>Aliarcobacter</taxon>
    </lineage>
</organism>
<proteinExistence type="predicted"/>
<accession>A8EW22</accession>
<dbReference type="STRING" id="367737.Abu_1923"/>
<dbReference type="AlphaFoldDB" id="A8EW22"/>
<keyword evidence="2" id="KW-1185">Reference proteome</keyword>
<name>A8EW22_ALIB4</name>
<dbReference type="HOGENOM" id="CLU_3039900_0_0_7"/>
<dbReference type="Proteomes" id="UP000001136">
    <property type="component" value="Chromosome"/>
</dbReference>
<evidence type="ECO:0000313" key="2">
    <source>
        <dbReference type="Proteomes" id="UP000001136"/>
    </source>
</evidence>
<protein>
    <submittedName>
        <fullName evidence="1">Uncharacterized protein</fullName>
    </submittedName>
</protein>